<accession>A0A4U0UAQ7</accession>
<reference evidence="1 2" key="1">
    <citation type="submission" date="2017-03" db="EMBL/GenBank/DDBJ databases">
        <title>Genomes of endolithic fungi from Antarctica.</title>
        <authorList>
            <person name="Coleine C."/>
            <person name="Masonjones S."/>
            <person name="Stajich J.E."/>
        </authorList>
    </citation>
    <scope>NUCLEOTIDE SEQUENCE [LARGE SCALE GENOMIC DNA]</scope>
    <source>
        <strain evidence="1 2">CCFEE 6315</strain>
    </source>
</reference>
<organism evidence="1 2">
    <name type="scientific">Salinomyces thailandicus</name>
    <dbReference type="NCBI Taxonomy" id="706561"/>
    <lineage>
        <taxon>Eukaryota</taxon>
        <taxon>Fungi</taxon>
        <taxon>Dikarya</taxon>
        <taxon>Ascomycota</taxon>
        <taxon>Pezizomycotina</taxon>
        <taxon>Dothideomycetes</taxon>
        <taxon>Dothideomycetidae</taxon>
        <taxon>Mycosphaerellales</taxon>
        <taxon>Teratosphaeriaceae</taxon>
        <taxon>Salinomyces</taxon>
    </lineage>
</organism>
<dbReference type="EMBL" id="NAJL01000008">
    <property type="protein sequence ID" value="TKA31355.1"/>
    <property type="molecule type" value="Genomic_DNA"/>
</dbReference>
<keyword evidence="2" id="KW-1185">Reference proteome</keyword>
<evidence type="ECO:0000313" key="1">
    <source>
        <dbReference type="EMBL" id="TKA31355.1"/>
    </source>
</evidence>
<dbReference type="OrthoDB" id="2279190at2759"/>
<proteinExistence type="predicted"/>
<dbReference type="Proteomes" id="UP000308549">
    <property type="component" value="Unassembled WGS sequence"/>
</dbReference>
<protein>
    <submittedName>
        <fullName evidence="1">Uncharacterized protein</fullName>
    </submittedName>
</protein>
<sequence>MTGKVDQILDDPAKSQVARRKQLNNIAKLPDDELAKLTPEQLKKAGAQNHGLLAA</sequence>
<name>A0A4U0UAQ7_9PEZI</name>
<evidence type="ECO:0000313" key="2">
    <source>
        <dbReference type="Proteomes" id="UP000308549"/>
    </source>
</evidence>
<gene>
    <name evidence="1" type="ORF">B0A50_02200</name>
</gene>
<dbReference type="AlphaFoldDB" id="A0A4U0UAQ7"/>
<comment type="caution">
    <text evidence="1">The sequence shown here is derived from an EMBL/GenBank/DDBJ whole genome shotgun (WGS) entry which is preliminary data.</text>
</comment>